<comment type="caution">
    <text evidence="1">The sequence shown here is derived from an EMBL/GenBank/DDBJ whole genome shotgun (WGS) entry which is preliminary data.</text>
</comment>
<sequence>MKPMSIACAVTVIIACMCVLQSAAVPFPESEVRLEEPVESEAAQSLDQGEAATLVKETSPEALFRTKRQSHLSLCRYCCNCCKNKGCGFCCRF</sequence>
<evidence type="ECO:0000313" key="1">
    <source>
        <dbReference type="EMBL" id="MCI4391244.1"/>
    </source>
</evidence>
<dbReference type="Proteomes" id="UP000829447">
    <property type="component" value="Linkage Group LG22"/>
</dbReference>
<accession>A0ACC5XJ29</accession>
<gene>
    <name evidence="1" type="ORF">PGIGA_G00132000</name>
</gene>
<organism evidence="1 2">
    <name type="scientific">Pangasianodon gigas</name>
    <name type="common">Mekong giant catfish</name>
    <name type="synonym">Pangasius gigas</name>
    <dbReference type="NCBI Taxonomy" id="30993"/>
    <lineage>
        <taxon>Eukaryota</taxon>
        <taxon>Metazoa</taxon>
        <taxon>Chordata</taxon>
        <taxon>Craniata</taxon>
        <taxon>Vertebrata</taxon>
        <taxon>Euteleostomi</taxon>
        <taxon>Actinopterygii</taxon>
        <taxon>Neopterygii</taxon>
        <taxon>Teleostei</taxon>
        <taxon>Ostariophysi</taxon>
        <taxon>Siluriformes</taxon>
        <taxon>Pangasiidae</taxon>
        <taxon>Pangasianodon</taxon>
    </lineage>
</organism>
<evidence type="ECO:0000313" key="2">
    <source>
        <dbReference type="Proteomes" id="UP000829447"/>
    </source>
</evidence>
<dbReference type="EMBL" id="CM040475">
    <property type="protein sequence ID" value="MCI4391244.1"/>
    <property type="molecule type" value="Genomic_DNA"/>
</dbReference>
<keyword evidence="2" id="KW-1185">Reference proteome</keyword>
<name>A0ACC5XJ29_PANGG</name>
<reference evidence="1 2" key="1">
    <citation type="journal article" date="2022" name="bioRxiv">
        <title>An ancient truncated duplication of the anti-Mullerian hormone receptor type 2 gene is a potential conserved master sex determinant in the Pangasiidae catfish family.</title>
        <authorList>
            <person name="Wen M."/>
            <person name="Pan Q."/>
            <person name="Jouanno E."/>
            <person name="Montfort J."/>
            <person name="Zahm M."/>
            <person name="Cabau C."/>
            <person name="Klopp C."/>
            <person name="Iampietro C."/>
            <person name="Roques C."/>
            <person name="Bouchez O."/>
            <person name="Castinel A."/>
            <person name="Donnadieu C."/>
            <person name="Parrinello H."/>
            <person name="Poncet C."/>
            <person name="Belmonte E."/>
            <person name="Gautier V."/>
            <person name="Avarre J.-C."/>
            <person name="Dugue R."/>
            <person name="Gustiano R."/>
            <person name="Ha T.T.T."/>
            <person name="Campet M."/>
            <person name="Sriphairoj K."/>
            <person name="Ribolli J."/>
            <person name="de Almeida F.L."/>
            <person name="Desvignes T."/>
            <person name="Postlethwait J.H."/>
            <person name="Bucao C.F."/>
            <person name="Robinson-Rechavi M."/>
            <person name="Bobe J."/>
            <person name="Herpin A."/>
            <person name="Guiguen Y."/>
        </authorList>
    </citation>
    <scope>NUCLEOTIDE SEQUENCE [LARGE SCALE GENOMIC DNA]</scope>
    <source>
        <strain evidence="1">YG-Dec2019</strain>
    </source>
</reference>
<protein>
    <submittedName>
        <fullName evidence="1">Uncharacterized protein</fullName>
    </submittedName>
</protein>
<proteinExistence type="predicted"/>